<evidence type="ECO:0000313" key="4">
    <source>
        <dbReference type="Proteomes" id="UP000053201"/>
    </source>
</evidence>
<feature type="transmembrane region" description="Helical" evidence="2">
    <location>
        <begin position="170"/>
        <end position="192"/>
    </location>
</feature>
<evidence type="ECO:0000256" key="1">
    <source>
        <dbReference type="SAM" id="MobiDB-lite"/>
    </source>
</evidence>
<dbReference type="VEuPathDB" id="FungiDB:SPPG_06105"/>
<dbReference type="Proteomes" id="UP000053201">
    <property type="component" value="Unassembled WGS sequence"/>
</dbReference>
<name>A0A0L0HA14_SPIPD</name>
<keyword evidence="2" id="KW-0472">Membrane</keyword>
<feature type="transmembrane region" description="Helical" evidence="2">
    <location>
        <begin position="126"/>
        <end position="150"/>
    </location>
</feature>
<feature type="transmembrane region" description="Helical" evidence="2">
    <location>
        <begin position="12"/>
        <end position="32"/>
    </location>
</feature>
<reference evidence="3 4" key="1">
    <citation type="submission" date="2009-08" db="EMBL/GenBank/DDBJ databases">
        <title>The Genome Sequence of Spizellomyces punctatus strain DAOM BR117.</title>
        <authorList>
            <consortium name="The Broad Institute Genome Sequencing Platform"/>
            <person name="Russ C."/>
            <person name="Cuomo C."/>
            <person name="Shea T."/>
            <person name="Young S.K."/>
            <person name="Zeng Q."/>
            <person name="Koehrsen M."/>
            <person name="Haas B."/>
            <person name="Borodovsky M."/>
            <person name="Guigo R."/>
            <person name="Alvarado L."/>
            <person name="Berlin A."/>
            <person name="Bochicchio J."/>
            <person name="Borenstein D."/>
            <person name="Chapman S."/>
            <person name="Chen Z."/>
            <person name="Engels R."/>
            <person name="Freedman E."/>
            <person name="Gellesch M."/>
            <person name="Goldberg J."/>
            <person name="Griggs A."/>
            <person name="Gujja S."/>
            <person name="Heiman D."/>
            <person name="Hepburn T."/>
            <person name="Howarth C."/>
            <person name="Jen D."/>
            <person name="Larson L."/>
            <person name="Lewis B."/>
            <person name="Mehta T."/>
            <person name="Park D."/>
            <person name="Pearson M."/>
            <person name="Roberts A."/>
            <person name="Saif S."/>
            <person name="Shenoy N."/>
            <person name="Sisk P."/>
            <person name="Stolte C."/>
            <person name="Sykes S."/>
            <person name="Thomson T."/>
            <person name="Walk T."/>
            <person name="White J."/>
            <person name="Yandava C."/>
            <person name="Burger G."/>
            <person name="Gray M.W."/>
            <person name="Holland P.W.H."/>
            <person name="King N."/>
            <person name="Lang F.B.F."/>
            <person name="Roger A.J."/>
            <person name="Ruiz-Trillo I."/>
            <person name="Lander E."/>
            <person name="Nusbaum C."/>
        </authorList>
    </citation>
    <scope>NUCLEOTIDE SEQUENCE [LARGE SCALE GENOMIC DNA]</scope>
    <source>
        <strain evidence="3 4">DAOM BR117</strain>
    </source>
</reference>
<dbReference type="OrthoDB" id="2115731at2759"/>
<feature type="transmembrane region" description="Helical" evidence="2">
    <location>
        <begin position="271"/>
        <end position="293"/>
    </location>
</feature>
<organism evidence="3 4">
    <name type="scientific">Spizellomyces punctatus (strain DAOM BR117)</name>
    <dbReference type="NCBI Taxonomy" id="645134"/>
    <lineage>
        <taxon>Eukaryota</taxon>
        <taxon>Fungi</taxon>
        <taxon>Fungi incertae sedis</taxon>
        <taxon>Chytridiomycota</taxon>
        <taxon>Chytridiomycota incertae sedis</taxon>
        <taxon>Chytridiomycetes</taxon>
        <taxon>Spizellomycetales</taxon>
        <taxon>Spizellomycetaceae</taxon>
        <taxon>Spizellomyces</taxon>
    </lineage>
</organism>
<feature type="transmembrane region" description="Helical" evidence="2">
    <location>
        <begin position="81"/>
        <end position="105"/>
    </location>
</feature>
<protein>
    <submittedName>
        <fullName evidence="3">Uncharacterized protein</fullName>
    </submittedName>
</protein>
<feature type="region of interest" description="Disordered" evidence="1">
    <location>
        <begin position="227"/>
        <end position="257"/>
    </location>
</feature>
<sequence>MGQDDQPTPLFLGLTIGIEVIAFLFQTYQTVYALRAAFFQTNSDSKGTWLDRVIAYIMCIIWVYCSFNIAIASLVGRNDALYRVMVAGGDTTFFMFGGIYIWIVVKRFTKVHRVIRPGVHSKWYRAFEIGTILIVSIAATPVTVFDWVAVFQAPNVPEWQPDGISMHGAAFLFIFNLYIVAVDATTSLSIYARLRKVVKDLHDVLENPLPSTVIITGEKDLSTCRLNSTAPSSSNLPSIRSSSVAKPSGPPSVAKPVKQDESLLRTTGMGVGWIIGISLLGLSMHMINTLLFWDPEKPTLLPYGILMHATWTTPVWHARYAWMYLVAVKDLVKDI</sequence>
<keyword evidence="2" id="KW-0812">Transmembrane</keyword>
<keyword evidence="4" id="KW-1185">Reference proteome</keyword>
<dbReference type="RefSeq" id="XP_016606440.1">
    <property type="nucleotide sequence ID" value="XM_016754312.1"/>
</dbReference>
<dbReference type="GeneID" id="27689437"/>
<dbReference type="EMBL" id="KQ257460">
    <property type="protein sequence ID" value="KNC98400.1"/>
    <property type="molecule type" value="Genomic_DNA"/>
</dbReference>
<evidence type="ECO:0000313" key="3">
    <source>
        <dbReference type="EMBL" id="KNC98400.1"/>
    </source>
</evidence>
<evidence type="ECO:0000256" key="2">
    <source>
        <dbReference type="SAM" id="Phobius"/>
    </source>
</evidence>
<gene>
    <name evidence="3" type="ORF">SPPG_06105</name>
</gene>
<proteinExistence type="predicted"/>
<feature type="transmembrane region" description="Helical" evidence="2">
    <location>
        <begin position="53"/>
        <end position="75"/>
    </location>
</feature>
<dbReference type="InParanoid" id="A0A0L0HA14"/>
<dbReference type="AlphaFoldDB" id="A0A0L0HA14"/>
<feature type="compositionally biased region" description="Low complexity" evidence="1">
    <location>
        <begin position="232"/>
        <end position="243"/>
    </location>
</feature>
<accession>A0A0L0HA14</accession>
<keyword evidence="2" id="KW-1133">Transmembrane helix</keyword>